<organism evidence="11">
    <name type="scientific">Rodentolepis nana</name>
    <name type="common">Dwarf tapeworm</name>
    <name type="synonym">Hymenolepis nana</name>
    <dbReference type="NCBI Taxonomy" id="102285"/>
    <lineage>
        <taxon>Eukaryota</taxon>
        <taxon>Metazoa</taxon>
        <taxon>Spiralia</taxon>
        <taxon>Lophotrochozoa</taxon>
        <taxon>Platyhelminthes</taxon>
        <taxon>Cestoda</taxon>
        <taxon>Eucestoda</taxon>
        <taxon>Cyclophyllidea</taxon>
        <taxon>Hymenolepididae</taxon>
        <taxon>Rodentolepis</taxon>
    </lineage>
</organism>
<gene>
    <name evidence="9" type="ORF">HNAJ_LOCUS9231</name>
</gene>
<evidence type="ECO:0000259" key="8">
    <source>
        <dbReference type="PROSITE" id="PS50261"/>
    </source>
</evidence>
<dbReference type="WBParaSite" id="HNAJ_0000923501-mRNA-1">
    <property type="protein sequence ID" value="HNAJ_0000923501-mRNA-1"/>
    <property type="gene ID" value="HNAJ_0000923501"/>
</dbReference>
<keyword evidence="10" id="KW-1185">Reference proteome</keyword>
<name>A0A0R3TP63_RODNA</name>
<protein>
    <submittedName>
        <fullName evidence="11">G_PROTEIN_RECEP_F2_4 domain-containing protein</fullName>
    </submittedName>
</protein>
<dbReference type="PANTHER" id="PTHR45902">
    <property type="entry name" value="LATROPHILIN RECEPTOR-LIKE PROTEIN A"/>
    <property type="match status" value="1"/>
</dbReference>
<evidence type="ECO:0000256" key="6">
    <source>
        <dbReference type="SAM" id="Phobius"/>
    </source>
</evidence>
<sequence length="612" mass="67715">MLAIVTHFTLLALLTPLSYSETTEQISSTGNTEGGFGSFESPGNVSALTSQKSMVRCIGAKRGILLAAGVHLDPYVEAIGQCPEGADSKLAELCATDFHESESSVEKLQDDLQSALNSGSGLNLRMELYNVIQNVSPVLDATSGVLYANKYCAQCHHAKIRSLPRQLLCSRFDDIMKCFIAAEMPTNPKNCRPDRPEPKFMFQWDSIFNLPDETEYSGSSDEDRVFEILQWICCAFSIIALIFAIIVFTTSPRLRIPLPGKMMIALCFVLLGSVIFFVLASGVMEIIPTPMRPLCVALAWLLLLFLLSSFVWMVMFSLELFRTFGLTRLFRKFFLCFCCRKDGGRKGNATSMMLRARGSDSNTSTRFRRQIIASIIVPLSIGIPALAINESAYIRIKPIYDVSTNEADLEDVAESELGTFLYRVNPNCCPVNKPNYAWFSGHYTALLIWFLVPAGIMICFNILSLIIVCIQIYRLKRETGLSTSSSSPLRDSHKKSSKSLFAICAKLSVILGASWFIQFLAALCPHLFLLQKIAGLMTNSQGGVIAISMLAGTKARRAMARWLPKRWQEALGISESTSRSTQEMTTSARSKSRITGQTDSTQTTSLLRNSSS</sequence>
<keyword evidence="7" id="KW-0732">Signal</keyword>
<keyword evidence="2 6" id="KW-0812">Transmembrane</keyword>
<dbReference type="Gene3D" id="1.20.1070.10">
    <property type="entry name" value="Rhodopsin 7-helix transmembrane proteins"/>
    <property type="match status" value="1"/>
</dbReference>
<evidence type="ECO:0000313" key="11">
    <source>
        <dbReference type="WBParaSite" id="HNAJ_0000923501-mRNA-1"/>
    </source>
</evidence>
<dbReference type="GO" id="GO:0016020">
    <property type="term" value="C:membrane"/>
    <property type="evidence" value="ECO:0007669"/>
    <property type="project" value="UniProtKB-SubCell"/>
</dbReference>
<accession>A0A0R3TP63</accession>
<feature type="transmembrane region" description="Helical" evidence="6">
    <location>
        <begin position="446"/>
        <end position="473"/>
    </location>
</feature>
<dbReference type="STRING" id="102285.A0A0R3TP63"/>
<dbReference type="OrthoDB" id="6134459at2759"/>
<dbReference type="GO" id="GO:0007166">
    <property type="term" value="P:cell surface receptor signaling pathway"/>
    <property type="evidence" value="ECO:0007669"/>
    <property type="project" value="InterPro"/>
</dbReference>
<evidence type="ECO:0000256" key="5">
    <source>
        <dbReference type="SAM" id="MobiDB-lite"/>
    </source>
</evidence>
<keyword evidence="4 6" id="KW-0472">Membrane</keyword>
<feature type="transmembrane region" description="Helical" evidence="6">
    <location>
        <begin position="500"/>
        <end position="521"/>
    </location>
</feature>
<evidence type="ECO:0000256" key="7">
    <source>
        <dbReference type="SAM" id="SignalP"/>
    </source>
</evidence>
<reference evidence="9 10" key="2">
    <citation type="submission" date="2018-11" db="EMBL/GenBank/DDBJ databases">
        <authorList>
            <consortium name="Pathogen Informatics"/>
        </authorList>
    </citation>
    <scope>NUCLEOTIDE SEQUENCE [LARGE SCALE GENOMIC DNA]</scope>
</reference>
<feature type="transmembrane region" description="Helical" evidence="6">
    <location>
        <begin position="533"/>
        <end position="552"/>
    </location>
</feature>
<feature type="chain" id="PRO_5043131956" evidence="7">
    <location>
        <begin position="21"/>
        <end position="612"/>
    </location>
</feature>
<evidence type="ECO:0000256" key="1">
    <source>
        <dbReference type="ARBA" id="ARBA00004141"/>
    </source>
</evidence>
<dbReference type="InterPro" id="IPR017981">
    <property type="entry name" value="GPCR_2-like_7TM"/>
</dbReference>
<proteinExistence type="predicted"/>
<dbReference type="GO" id="GO:0004888">
    <property type="term" value="F:transmembrane signaling receptor activity"/>
    <property type="evidence" value="ECO:0007669"/>
    <property type="project" value="InterPro"/>
</dbReference>
<evidence type="ECO:0000256" key="3">
    <source>
        <dbReference type="ARBA" id="ARBA00022989"/>
    </source>
</evidence>
<keyword evidence="3 6" id="KW-1133">Transmembrane helix</keyword>
<evidence type="ECO:0000256" key="2">
    <source>
        <dbReference type="ARBA" id="ARBA00022692"/>
    </source>
</evidence>
<feature type="transmembrane region" description="Helical" evidence="6">
    <location>
        <begin position="262"/>
        <end position="284"/>
    </location>
</feature>
<feature type="domain" description="G-protein coupled receptors family 2 profile 2" evidence="8">
    <location>
        <begin position="226"/>
        <end position="553"/>
    </location>
</feature>
<feature type="transmembrane region" description="Helical" evidence="6">
    <location>
        <begin position="371"/>
        <end position="388"/>
    </location>
</feature>
<feature type="signal peptide" evidence="7">
    <location>
        <begin position="1"/>
        <end position="20"/>
    </location>
</feature>
<reference evidence="11" key="1">
    <citation type="submission" date="2017-02" db="UniProtKB">
        <authorList>
            <consortium name="WormBaseParasite"/>
        </authorList>
    </citation>
    <scope>IDENTIFICATION</scope>
</reference>
<dbReference type="PROSITE" id="PS50261">
    <property type="entry name" value="G_PROTEIN_RECEP_F2_4"/>
    <property type="match status" value="1"/>
</dbReference>
<evidence type="ECO:0000313" key="9">
    <source>
        <dbReference type="EMBL" id="VDO05601.1"/>
    </source>
</evidence>
<dbReference type="PANTHER" id="PTHR45902:SF4">
    <property type="entry name" value="G-PROTEIN COUPLED RECEPTORS FAMILY 2 PROFILE 2 DOMAIN-CONTAINING PROTEIN"/>
    <property type="match status" value="1"/>
</dbReference>
<evidence type="ECO:0000313" key="10">
    <source>
        <dbReference type="Proteomes" id="UP000278807"/>
    </source>
</evidence>
<evidence type="ECO:0000256" key="4">
    <source>
        <dbReference type="ARBA" id="ARBA00023136"/>
    </source>
</evidence>
<comment type="subcellular location">
    <subcellularLocation>
        <location evidence="1">Membrane</location>
        <topology evidence="1">Multi-pass membrane protein</topology>
    </subcellularLocation>
</comment>
<dbReference type="InterPro" id="IPR053231">
    <property type="entry name" value="GPCR_LN-TM7"/>
</dbReference>
<feature type="transmembrane region" description="Helical" evidence="6">
    <location>
        <begin position="296"/>
        <end position="321"/>
    </location>
</feature>
<dbReference type="AlphaFoldDB" id="A0A0R3TP63"/>
<dbReference type="Proteomes" id="UP000278807">
    <property type="component" value="Unassembled WGS sequence"/>
</dbReference>
<feature type="region of interest" description="Disordered" evidence="5">
    <location>
        <begin position="574"/>
        <end position="612"/>
    </location>
</feature>
<dbReference type="EMBL" id="UZAE01012538">
    <property type="protein sequence ID" value="VDO05601.1"/>
    <property type="molecule type" value="Genomic_DNA"/>
</dbReference>
<feature type="transmembrane region" description="Helical" evidence="6">
    <location>
        <begin position="228"/>
        <end position="250"/>
    </location>
</feature>